<evidence type="ECO:0000313" key="2">
    <source>
        <dbReference type="EMBL" id="TYC47885.1"/>
    </source>
</evidence>
<dbReference type="OrthoDB" id="2235740at2"/>
<evidence type="ECO:0000313" key="3">
    <source>
        <dbReference type="Proteomes" id="UP000371977"/>
    </source>
</evidence>
<name>A0A6C2C3R5_9LACO</name>
<feature type="transmembrane region" description="Helical" evidence="1">
    <location>
        <begin position="6"/>
        <end position="26"/>
    </location>
</feature>
<evidence type="ECO:0000256" key="1">
    <source>
        <dbReference type="SAM" id="Phobius"/>
    </source>
</evidence>
<proteinExistence type="predicted"/>
<keyword evidence="3" id="KW-1185">Reference proteome</keyword>
<keyword evidence="1" id="KW-1133">Transmembrane helix</keyword>
<keyword evidence="1" id="KW-0472">Membrane</keyword>
<dbReference type="InterPro" id="IPR010738">
    <property type="entry name" value="DUF1310"/>
</dbReference>
<dbReference type="AlphaFoldDB" id="A0A6C2C3R5"/>
<accession>A0A6C2C3R5</accession>
<comment type="caution">
    <text evidence="2">The sequence shown here is derived from an EMBL/GenBank/DDBJ whole genome shotgun (WGS) entry which is preliminary data.</text>
</comment>
<dbReference type="EMBL" id="SDGZ01000028">
    <property type="protein sequence ID" value="TYC47885.1"/>
    <property type="molecule type" value="Genomic_DNA"/>
</dbReference>
<dbReference type="Proteomes" id="UP000371977">
    <property type="component" value="Unassembled WGS sequence"/>
</dbReference>
<dbReference type="RefSeq" id="WP_148623960.1">
    <property type="nucleotide sequence ID" value="NZ_SDGZ01000028.1"/>
</dbReference>
<organism evidence="2 3">
    <name type="scientific">Weissella muntiaci</name>
    <dbReference type="NCBI Taxonomy" id="2508881"/>
    <lineage>
        <taxon>Bacteria</taxon>
        <taxon>Bacillati</taxon>
        <taxon>Bacillota</taxon>
        <taxon>Bacilli</taxon>
        <taxon>Lactobacillales</taxon>
        <taxon>Lactobacillaceae</taxon>
        <taxon>Weissella</taxon>
    </lineage>
</organism>
<keyword evidence="1" id="KW-0812">Transmembrane</keyword>
<dbReference type="Pfam" id="PF07006">
    <property type="entry name" value="DUF1310"/>
    <property type="match status" value="1"/>
</dbReference>
<gene>
    <name evidence="2" type="ORF">ESZ50_11055</name>
</gene>
<sequence length="131" mass="14638">MKRVPVWVWIITALIVVGGFFGERYMSNKEQQAIMIKVAESSEAKSIYEQELKELDSTAFTENGIIKEYSIEKSSINHNQMGGINVKVTINNDSKLYALFILDKDKNGKLVDDGAGYSSKLDTLLKTGAQK</sequence>
<reference evidence="2 3" key="1">
    <citation type="submission" date="2019-01" db="EMBL/GenBank/DDBJ databases">
        <title>Weissella sp. nov., a novel lactic acid bacterium isolated from animal feces.</title>
        <authorList>
            <person name="Wang L.-T."/>
        </authorList>
    </citation>
    <scope>NUCLEOTIDE SEQUENCE [LARGE SCALE GENOMIC DNA]</scope>
    <source>
        <strain evidence="2 3">8H-2</strain>
    </source>
</reference>
<protein>
    <submittedName>
        <fullName evidence="2">DUF1310 family protein</fullName>
    </submittedName>
</protein>